<dbReference type="Gene3D" id="1.10.400.10">
    <property type="entry name" value="GI Alpha 1, domain 2-like"/>
    <property type="match status" value="1"/>
</dbReference>
<accession>A0A9P5U6D5</accession>
<keyword evidence="1 6" id="KW-0479">Metal-binding</keyword>
<dbReference type="PANTHER" id="PTHR10218:SF302">
    <property type="entry name" value="GUANINE NUCLEOTIDE-BINDING PROTEIN ALPHA-5 SUBUNIT"/>
    <property type="match status" value="1"/>
</dbReference>
<dbReference type="PROSITE" id="PS51882">
    <property type="entry name" value="G_ALPHA"/>
    <property type="match status" value="1"/>
</dbReference>
<keyword evidence="4" id="KW-0807">Transducer</keyword>
<evidence type="ECO:0000256" key="4">
    <source>
        <dbReference type="ARBA" id="ARBA00023224"/>
    </source>
</evidence>
<dbReference type="CDD" id="cd00066">
    <property type="entry name" value="G-alpha"/>
    <property type="match status" value="1"/>
</dbReference>
<gene>
    <name evidence="7" type="ORF">BDP27DRAFT_1267214</name>
</gene>
<dbReference type="AlphaFoldDB" id="A0A9P5U6D5"/>
<dbReference type="GO" id="GO:0046872">
    <property type="term" value="F:metal ion binding"/>
    <property type="evidence" value="ECO:0007669"/>
    <property type="project" value="UniProtKB-KW"/>
</dbReference>
<dbReference type="InterPro" id="IPR001019">
    <property type="entry name" value="Gprotein_alpha_su"/>
</dbReference>
<dbReference type="GO" id="GO:0005834">
    <property type="term" value="C:heterotrimeric G-protein complex"/>
    <property type="evidence" value="ECO:0007669"/>
    <property type="project" value="TreeGrafter"/>
</dbReference>
<feature type="binding site" evidence="5">
    <location>
        <position position="589"/>
    </location>
    <ligand>
        <name>GTP</name>
        <dbReference type="ChEBI" id="CHEBI:37565"/>
    </ligand>
</feature>
<dbReference type="SUPFAM" id="SSF52540">
    <property type="entry name" value="P-loop containing nucleoside triphosphate hydrolases"/>
    <property type="match status" value="1"/>
</dbReference>
<protein>
    <submittedName>
        <fullName evidence="7">G-protein alpha subunit-domain-containing protein</fullName>
    </submittedName>
</protein>
<dbReference type="Gene3D" id="3.40.50.300">
    <property type="entry name" value="P-loop containing nucleotide triphosphate hydrolases"/>
    <property type="match status" value="1"/>
</dbReference>
<feature type="binding site" evidence="5">
    <location>
        <begin position="533"/>
        <end position="536"/>
    </location>
    <ligand>
        <name>GTP</name>
        <dbReference type="ChEBI" id="CHEBI:37565"/>
    </ligand>
</feature>
<dbReference type="OrthoDB" id="3038325at2759"/>
<dbReference type="GO" id="GO:0007188">
    <property type="term" value="P:adenylate cyclase-modulating G protein-coupled receptor signaling pathway"/>
    <property type="evidence" value="ECO:0007669"/>
    <property type="project" value="TreeGrafter"/>
</dbReference>
<dbReference type="GO" id="GO:0005737">
    <property type="term" value="C:cytoplasm"/>
    <property type="evidence" value="ECO:0007669"/>
    <property type="project" value="TreeGrafter"/>
</dbReference>
<dbReference type="InterPro" id="IPR027417">
    <property type="entry name" value="P-loop_NTPase"/>
</dbReference>
<keyword evidence="3 5" id="KW-0342">GTP-binding</keyword>
<dbReference type="EMBL" id="JADNRY010000070">
    <property type="protein sequence ID" value="KAF9067667.1"/>
    <property type="molecule type" value="Genomic_DNA"/>
</dbReference>
<organism evidence="7 8">
    <name type="scientific">Rhodocollybia butyracea</name>
    <dbReference type="NCBI Taxonomy" id="206335"/>
    <lineage>
        <taxon>Eukaryota</taxon>
        <taxon>Fungi</taxon>
        <taxon>Dikarya</taxon>
        <taxon>Basidiomycota</taxon>
        <taxon>Agaricomycotina</taxon>
        <taxon>Agaricomycetes</taxon>
        <taxon>Agaricomycetidae</taxon>
        <taxon>Agaricales</taxon>
        <taxon>Marasmiineae</taxon>
        <taxon>Omphalotaceae</taxon>
        <taxon>Rhodocollybia</taxon>
    </lineage>
</organism>
<dbReference type="Pfam" id="PF00503">
    <property type="entry name" value="G-alpha"/>
    <property type="match status" value="1"/>
</dbReference>
<reference evidence="7" key="1">
    <citation type="submission" date="2020-11" db="EMBL/GenBank/DDBJ databases">
        <authorList>
            <consortium name="DOE Joint Genome Institute"/>
            <person name="Ahrendt S."/>
            <person name="Riley R."/>
            <person name="Andreopoulos W."/>
            <person name="Labutti K."/>
            <person name="Pangilinan J."/>
            <person name="Ruiz-Duenas F.J."/>
            <person name="Barrasa J.M."/>
            <person name="Sanchez-Garcia M."/>
            <person name="Camarero S."/>
            <person name="Miyauchi S."/>
            <person name="Serrano A."/>
            <person name="Linde D."/>
            <person name="Babiker R."/>
            <person name="Drula E."/>
            <person name="Ayuso-Fernandez I."/>
            <person name="Pacheco R."/>
            <person name="Padilla G."/>
            <person name="Ferreira P."/>
            <person name="Barriuso J."/>
            <person name="Kellner H."/>
            <person name="Castanera R."/>
            <person name="Alfaro M."/>
            <person name="Ramirez L."/>
            <person name="Pisabarro A.G."/>
            <person name="Kuo A."/>
            <person name="Tritt A."/>
            <person name="Lipzen A."/>
            <person name="He G."/>
            <person name="Yan M."/>
            <person name="Ng V."/>
            <person name="Cullen D."/>
            <person name="Martin F."/>
            <person name="Rosso M.-N."/>
            <person name="Henrissat B."/>
            <person name="Hibbett D."/>
            <person name="Martinez A.T."/>
            <person name="Grigoriev I.V."/>
        </authorList>
    </citation>
    <scope>NUCLEOTIDE SEQUENCE</scope>
    <source>
        <strain evidence="7">AH 40177</strain>
    </source>
</reference>
<feature type="binding site" evidence="6">
    <location>
        <position position="441"/>
    </location>
    <ligand>
        <name>Mg(2+)</name>
        <dbReference type="ChEBI" id="CHEBI:18420"/>
    </ligand>
</feature>
<dbReference type="GO" id="GO:0031683">
    <property type="term" value="F:G-protein beta/gamma-subunit complex binding"/>
    <property type="evidence" value="ECO:0007669"/>
    <property type="project" value="InterPro"/>
</dbReference>
<dbReference type="InterPro" id="IPR011025">
    <property type="entry name" value="GproteinA_insert"/>
</dbReference>
<keyword evidence="6" id="KW-0460">Magnesium</keyword>
<dbReference type="Proteomes" id="UP000772434">
    <property type="component" value="Unassembled WGS sequence"/>
</dbReference>
<dbReference type="SMART" id="SM00275">
    <property type="entry name" value="G_alpha"/>
    <property type="match status" value="1"/>
</dbReference>
<evidence type="ECO:0000256" key="2">
    <source>
        <dbReference type="ARBA" id="ARBA00022741"/>
    </source>
</evidence>
<evidence type="ECO:0000313" key="8">
    <source>
        <dbReference type="Proteomes" id="UP000772434"/>
    </source>
</evidence>
<dbReference type="FunFam" id="3.40.50.300:FF:000720">
    <property type="entry name" value="Guanine nucleotide-binding protein G(k) subunit alpha"/>
    <property type="match status" value="1"/>
</dbReference>
<feature type="binding site" evidence="6">
    <location>
        <position position="323"/>
    </location>
    <ligand>
        <name>Mg(2+)</name>
        <dbReference type="ChEBI" id="CHEBI:18420"/>
    </ligand>
</feature>
<name>A0A9P5U6D5_9AGAR</name>
<dbReference type="GO" id="GO:0005525">
    <property type="term" value="F:GTP binding"/>
    <property type="evidence" value="ECO:0007669"/>
    <property type="project" value="UniProtKB-KW"/>
</dbReference>
<keyword evidence="2 5" id="KW-0547">Nucleotide-binding</keyword>
<evidence type="ECO:0000256" key="1">
    <source>
        <dbReference type="ARBA" id="ARBA00022723"/>
    </source>
</evidence>
<dbReference type="GO" id="GO:0001664">
    <property type="term" value="F:G protein-coupled receptor binding"/>
    <property type="evidence" value="ECO:0007669"/>
    <property type="project" value="TreeGrafter"/>
</dbReference>
<evidence type="ECO:0000256" key="6">
    <source>
        <dbReference type="PIRSR" id="PIRSR601019-2"/>
    </source>
</evidence>
<sequence length="714" mass="80135">MSDFKTCSVFTSTRTFTPTSTITGLGFLSGKAIKRVGTVIVNGIDALLIRRRLGQLEATLDQTNTTTATADPSDVQSLYSDLLELSRPVYSLSIRTRAFRVIMGKVGGMDFQDLAIAVANWPIYEAYDLLKAMILCFRNPSTTDLLNSVGDNGEKLKRYCNAGLDAYKACSPYKTSASPGPMSTRKSNLCIAFLLYLGLTSSFSKDPAFSRLLMELNIPLFITETYPNILKPKHRWSMHLLPARLLLHALIENLDPVKDTTSVAQLQKLLRGSSPAFAISPSRQLIAGSSVHSKISQLQSVFRGRELKKPNILLLGSGDSGKTTMAKQFLKAVRGPYTDTERAKYIEPVIRSTLDAFSRLISAQSVWNQEDYKDVEALLRRAYNAPSLDILEWIEDRCQYLLHNRYQILGGTEFFLDALPRVLAEDYLPSDADISRCYTMTKGIHPVNFVIDGSQPFTLFDFGGRRWERRMWLWMDCFRHAGLAIFVASLDAYNEGLLEQPTVGNRMQDSLVLFESIVNSKWFTGVPIVLFLNKSDLFSQKISRLPLPEEHFPDYHGGNDSEAALEYIIGQYVSRNRCGLTLKIYLTSAIDDAQIIDVMKEVLNLKPPTAYLDLGMPDSVIQDQVAEEQFQSIPGSPDGVIPLEVSDLKERRRARANLEQFRNILGLPDVIQVQVSKEPERGQDNPDSHGVQFNRSRPFVLHTYNVPQAIENLI</sequence>
<dbReference type="SUPFAM" id="SSF47895">
    <property type="entry name" value="Transducin (alpha subunit), insertion domain"/>
    <property type="match status" value="1"/>
</dbReference>
<dbReference type="PRINTS" id="PR00318">
    <property type="entry name" value="GPROTEINA"/>
</dbReference>
<proteinExistence type="predicted"/>
<keyword evidence="8" id="KW-1185">Reference proteome</keyword>
<comment type="caution">
    <text evidence="7">The sequence shown here is derived from an EMBL/GenBank/DDBJ whole genome shotgun (WGS) entry which is preliminary data.</text>
</comment>
<dbReference type="PANTHER" id="PTHR10218">
    <property type="entry name" value="GTP-BINDING PROTEIN ALPHA SUBUNIT"/>
    <property type="match status" value="1"/>
</dbReference>
<evidence type="ECO:0000313" key="7">
    <source>
        <dbReference type="EMBL" id="KAF9067667.1"/>
    </source>
</evidence>
<dbReference type="GO" id="GO:0003924">
    <property type="term" value="F:GTPase activity"/>
    <property type="evidence" value="ECO:0007669"/>
    <property type="project" value="InterPro"/>
</dbReference>
<evidence type="ECO:0000256" key="3">
    <source>
        <dbReference type="ARBA" id="ARBA00023134"/>
    </source>
</evidence>
<evidence type="ECO:0000256" key="5">
    <source>
        <dbReference type="PIRSR" id="PIRSR601019-1"/>
    </source>
</evidence>